<feature type="compositionally biased region" description="Basic and acidic residues" evidence="1">
    <location>
        <begin position="436"/>
        <end position="447"/>
    </location>
</feature>
<evidence type="ECO:0000313" key="3">
    <source>
        <dbReference type="Proteomes" id="UP000027730"/>
    </source>
</evidence>
<dbReference type="GeneID" id="25417297"/>
<name>A0A074X7J6_9PEZI</name>
<dbReference type="RefSeq" id="XP_013424937.1">
    <property type="nucleotide sequence ID" value="XM_013569483.1"/>
</dbReference>
<sequence>MDTDSLEQLYDHCIAHDQDDTAPTEKDVMRRFFAHVNGVISVGEVLVDSGHVSADGIMFLRKALSSVHNVLEDDSIKLSVSSFTPTEKASTQTKKRKTAEKDAMIPESILPPILPTSEYDVIVESTPNPIAPISPSGRGNDWLQRWTNIIKKIPLNATTGKPAVWPSLLTKTLVHTFGYDGVNNVITMAEQIINNLDMLTIDATTSADGDVASPLRPLAIRLKQVWASSRGSAVTTANIICYHKLMAEDFSRLEQDTYLPETVMGQEWSARDSALAQTPQARSNFIISRVFAYLNPRSLTQKEKETEFSKLRKERTMAHNVGLFVKLFGFGIVPLMGKSAWKEAFPSYAAASSEQYLVQLLEQCPVLREICDLTDKNFYQYVHKREKIGQLPKNCINGLSVDVSRRNNHPLSYLLAAPGELEETAILVSDGARKMMTKEKNDSKSSEENNNSASGVQMGTAGEEHGYLAFLEG</sequence>
<dbReference type="Proteomes" id="UP000027730">
    <property type="component" value="Unassembled WGS sequence"/>
</dbReference>
<evidence type="ECO:0000313" key="2">
    <source>
        <dbReference type="EMBL" id="KEQ70571.1"/>
    </source>
</evidence>
<dbReference type="HOGENOM" id="CLU_577428_0_0_1"/>
<protein>
    <submittedName>
        <fullName evidence="2">Uncharacterized protein</fullName>
    </submittedName>
</protein>
<feature type="region of interest" description="Disordered" evidence="1">
    <location>
        <begin position="82"/>
        <end position="101"/>
    </location>
</feature>
<proteinExistence type="predicted"/>
<feature type="region of interest" description="Disordered" evidence="1">
    <location>
        <begin position="436"/>
        <end position="461"/>
    </location>
</feature>
<dbReference type="AlphaFoldDB" id="A0A074X7J6"/>
<dbReference type="OrthoDB" id="3934054at2759"/>
<evidence type="ECO:0000256" key="1">
    <source>
        <dbReference type="SAM" id="MobiDB-lite"/>
    </source>
</evidence>
<organism evidence="2 3">
    <name type="scientific">Aureobasidium namibiae CBS 147.97</name>
    <dbReference type="NCBI Taxonomy" id="1043004"/>
    <lineage>
        <taxon>Eukaryota</taxon>
        <taxon>Fungi</taxon>
        <taxon>Dikarya</taxon>
        <taxon>Ascomycota</taxon>
        <taxon>Pezizomycotina</taxon>
        <taxon>Dothideomycetes</taxon>
        <taxon>Dothideomycetidae</taxon>
        <taxon>Dothideales</taxon>
        <taxon>Saccotheciaceae</taxon>
        <taxon>Aureobasidium</taxon>
    </lineage>
</organism>
<feature type="compositionally biased region" description="Polar residues" evidence="1">
    <location>
        <begin position="82"/>
        <end position="92"/>
    </location>
</feature>
<accession>A0A074X7J6</accession>
<gene>
    <name evidence="2" type="ORF">M436DRAFT_84154</name>
</gene>
<reference evidence="2 3" key="1">
    <citation type="journal article" date="2014" name="BMC Genomics">
        <title>Genome sequencing of four Aureobasidium pullulans varieties: biotechnological potential, stress tolerance, and description of new species.</title>
        <authorList>
            <person name="Gostin Ar C."/>
            <person name="Ohm R.A."/>
            <person name="Kogej T."/>
            <person name="Sonjak S."/>
            <person name="Turk M."/>
            <person name="Zajc J."/>
            <person name="Zalar P."/>
            <person name="Grube M."/>
            <person name="Sun H."/>
            <person name="Han J."/>
            <person name="Sharma A."/>
            <person name="Chiniquy J."/>
            <person name="Ngan C.Y."/>
            <person name="Lipzen A."/>
            <person name="Barry K."/>
            <person name="Grigoriev I.V."/>
            <person name="Gunde-Cimerman N."/>
        </authorList>
    </citation>
    <scope>NUCLEOTIDE SEQUENCE [LARGE SCALE GENOMIC DNA]</scope>
    <source>
        <strain evidence="2 3">CBS 147.97</strain>
    </source>
</reference>
<keyword evidence="3" id="KW-1185">Reference proteome</keyword>
<dbReference type="EMBL" id="KL584716">
    <property type="protein sequence ID" value="KEQ70571.1"/>
    <property type="molecule type" value="Genomic_DNA"/>
</dbReference>